<comment type="caution">
    <text evidence="2">The sequence shown here is derived from an EMBL/GenBank/DDBJ whole genome shotgun (WGS) entry which is preliminary data.</text>
</comment>
<organism evidence="2 3">
    <name type="scientific">Tahibacter harae</name>
    <dbReference type="NCBI Taxonomy" id="2963937"/>
    <lineage>
        <taxon>Bacteria</taxon>
        <taxon>Pseudomonadati</taxon>
        <taxon>Pseudomonadota</taxon>
        <taxon>Gammaproteobacteria</taxon>
        <taxon>Lysobacterales</taxon>
        <taxon>Rhodanobacteraceae</taxon>
        <taxon>Tahibacter</taxon>
    </lineage>
</organism>
<evidence type="ECO:0008006" key="4">
    <source>
        <dbReference type="Google" id="ProtNLM"/>
    </source>
</evidence>
<accession>A0ABT1QWP1</accession>
<sequence>MPRHRLALLLACLPLLHACGGSPETLAKEVQSTFEEGDMEGALKLAHFEQMPADLRFFFLDQVRECAAEGTVCTASVTPLDEDFKQSLARLADQGLESPYTAEGLILLQSREADGKSSGKMQMPYAKVDGKYRLVAQRYTAAKLTELRATTNQQLLEQMLAAGIYDSAAGERRTDWKDSATALPADGGEPGQHLVRSSAALHAAVLANDPDAAVKSGDGFAAMVLADKDYEGKPVPRAERQAKLRTQSARFLHDVKVEGGWLRGQEAILLVNARDGVDWTARGAVFLSRDEQGAWNIAGKQLVSYPQ</sequence>
<dbReference type="EMBL" id="JANFQO010000020">
    <property type="protein sequence ID" value="MCQ4166689.1"/>
    <property type="molecule type" value="Genomic_DNA"/>
</dbReference>
<gene>
    <name evidence="2" type="ORF">NM961_18400</name>
</gene>
<proteinExistence type="predicted"/>
<feature type="chain" id="PRO_5046820799" description="Lipoprotein" evidence="1">
    <location>
        <begin position="28"/>
        <end position="307"/>
    </location>
</feature>
<reference evidence="2" key="1">
    <citation type="submission" date="2022-07" db="EMBL/GenBank/DDBJ databases">
        <title>Tahibacter sp., a new gammaproteobacterium isolated from the silt sample collected at pig farm.</title>
        <authorList>
            <person name="Chen H."/>
        </authorList>
    </citation>
    <scope>NUCLEOTIDE SEQUENCE</scope>
    <source>
        <strain evidence="2">P2K</strain>
    </source>
</reference>
<dbReference type="Proteomes" id="UP001165498">
    <property type="component" value="Unassembled WGS sequence"/>
</dbReference>
<feature type="signal peptide" evidence="1">
    <location>
        <begin position="1"/>
        <end position="27"/>
    </location>
</feature>
<dbReference type="RefSeq" id="WP_255915879.1">
    <property type="nucleotide sequence ID" value="NZ_JANFQO010000020.1"/>
</dbReference>
<keyword evidence="3" id="KW-1185">Reference proteome</keyword>
<evidence type="ECO:0000256" key="1">
    <source>
        <dbReference type="SAM" id="SignalP"/>
    </source>
</evidence>
<keyword evidence="1" id="KW-0732">Signal</keyword>
<protein>
    <recommendedName>
        <fullName evidence="4">Lipoprotein</fullName>
    </recommendedName>
</protein>
<evidence type="ECO:0000313" key="2">
    <source>
        <dbReference type="EMBL" id="MCQ4166689.1"/>
    </source>
</evidence>
<evidence type="ECO:0000313" key="3">
    <source>
        <dbReference type="Proteomes" id="UP001165498"/>
    </source>
</evidence>
<name>A0ABT1QWP1_9GAMM</name>